<evidence type="ECO:0000313" key="1">
    <source>
        <dbReference type="EMBL" id="GIY11483.1"/>
    </source>
</evidence>
<name>A0AAV4QN55_9ARAC</name>
<reference evidence="1 2" key="1">
    <citation type="submission" date="2021-06" db="EMBL/GenBank/DDBJ databases">
        <title>Caerostris darwini draft genome.</title>
        <authorList>
            <person name="Kono N."/>
            <person name="Arakawa K."/>
        </authorList>
    </citation>
    <scope>NUCLEOTIDE SEQUENCE [LARGE SCALE GENOMIC DNA]</scope>
</reference>
<organism evidence="1 2">
    <name type="scientific">Caerostris darwini</name>
    <dbReference type="NCBI Taxonomy" id="1538125"/>
    <lineage>
        <taxon>Eukaryota</taxon>
        <taxon>Metazoa</taxon>
        <taxon>Ecdysozoa</taxon>
        <taxon>Arthropoda</taxon>
        <taxon>Chelicerata</taxon>
        <taxon>Arachnida</taxon>
        <taxon>Araneae</taxon>
        <taxon>Araneomorphae</taxon>
        <taxon>Entelegynae</taxon>
        <taxon>Araneoidea</taxon>
        <taxon>Araneidae</taxon>
        <taxon>Caerostris</taxon>
    </lineage>
</organism>
<dbReference type="AlphaFoldDB" id="A0AAV4QN55"/>
<protein>
    <submittedName>
        <fullName evidence="1">Uncharacterized protein</fullName>
    </submittedName>
</protein>
<dbReference type="Proteomes" id="UP001054837">
    <property type="component" value="Unassembled WGS sequence"/>
</dbReference>
<dbReference type="EMBL" id="BPLQ01004913">
    <property type="protein sequence ID" value="GIY11483.1"/>
    <property type="molecule type" value="Genomic_DNA"/>
</dbReference>
<accession>A0AAV4QN55</accession>
<keyword evidence="2" id="KW-1185">Reference proteome</keyword>
<sequence>MPSISRDIQSPHILESNLGKGFKSSMNVYRVSAEVLPHIVCLGSLEKPPLIVEVDPISKSGLKRFSLGTLRQFADLHSKMGSLLFQFDERKKFLSQEDMF</sequence>
<comment type="caution">
    <text evidence="1">The sequence shown here is derived from an EMBL/GenBank/DDBJ whole genome shotgun (WGS) entry which is preliminary data.</text>
</comment>
<evidence type="ECO:0000313" key="2">
    <source>
        <dbReference type="Proteomes" id="UP001054837"/>
    </source>
</evidence>
<proteinExistence type="predicted"/>
<gene>
    <name evidence="1" type="ORF">CDAR_249121</name>
</gene>